<dbReference type="Proteomes" id="UP000309848">
    <property type="component" value="Unassembled WGS sequence"/>
</dbReference>
<feature type="transmembrane region" description="Helical" evidence="1">
    <location>
        <begin position="52"/>
        <end position="71"/>
    </location>
</feature>
<feature type="transmembrane region" description="Helical" evidence="1">
    <location>
        <begin position="83"/>
        <end position="100"/>
    </location>
</feature>
<dbReference type="Pfam" id="PF01757">
    <property type="entry name" value="Acyl_transf_3"/>
    <property type="match status" value="1"/>
</dbReference>
<protein>
    <submittedName>
        <fullName evidence="3">Acyltransferase</fullName>
    </submittedName>
</protein>
<feature type="transmembrane region" description="Helical" evidence="1">
    <location>
        <begin position="177"/>
        <end position="197"/>
    </location>
</feature>
<feature type="transmembrane region" description="Helical" evidence="1">
    <location>
        <begin position="217"/>
        <end position="235"/>
    </location>
</feature>
<reference evidence="3 4" key="1">
    <citation type="submission" date="2019-04" db="EMBL/GenBank/DDBJ databases">
        <title>Sphingomonas psychrotolerans sp. nov., isolated from soil in the Tianshan Mountains, Xinjiang, China.</title>
        <authorList>
            <person name="Luo Y."/>
            <person name="Sheng H."/>
        </authorList>
    </citation>
    <scope>NUCLEOTIDE SEQUENCE [LARGE SCALE GENOMIC DNA]</scope>
    <source>
        <strain evidence="3 4">KIS18-15</strain>
    </source>
</reference>
<organism evidence="3 4">
    <name type="scientific">Sphingomonas naasensis</name>
    <dbReference type="NCBI Taxonomy" id="1344951"/>
    <lineage>
        <taxon>Bacteria</taxon>
        <taxon>Pseudomonadati</taxon>
        <taxon>Pseudomonadota</taxon>
        <taxon>Alphaproteobacteria</taxon>
        <taxon>Sphingomonadales</taxon>
        <taxon>Sphingomonadaceae</taxon>
        <taxon>Sphingomonas</taxon>
    </lineage>
</organism>
<feature type="transmembrane region" description="Helical" evidence="1">
    <location>
        <begin position="242"/>
        <end position="263"/>
    </location>
</feature>
<dbReference type="PANTHER" id="PTHR36927">
    <property type="entry name" value="BLR4337 PROTEIN"/>
    <property type="match status" value="1"/>
</dbReference>
<feature type="transmembrane region" description="Helical" evidence="1">
    <location>
        <begin position="275"/>
        <end position="295"/>
    </location>
</feature>
<accession>A0A4S1WBA1</accession>
<dbReference type="EMBL" id="SRXU01000007">
    <property type="protein sequence ID" value="TGX40099.1"/>
    <property type="molecule type" value="Genomic_DNA"/>
</dbReference>
<keyword evidence="4" id="KW-1185">Reference proteome</keyword>
<feature type="transmembrane region" description="Helical" evidence="1">
    <location>
        <begin position="142"/>
        <end position="165"/>
    </location>
</feature>
<dbReference type="OrthoDB" id="9809782at2"/>
<sequence>MERHYGMDWLRIGAFALLILYHIGMFFVPWGWHVKTAQPLDWVEFPMLASNAWRLPLLFTVSGFATAAVLGKSAGMGRFLRDRTARLIVPTLFAAVLIIPPQPWIELVTQHGYAGSFAQFWAHDYFRFGTLDGIVLPTWQHLWFVVYLWVYTLALAAILALTPGAARSSFARFADDLLSGPGLLLVPLAWLAVHMAVSARGAEPTHALIGDWTAHRMYFPAFAFGFFLADAPRAWAAIRRQWRLAGALALLGYAVIAGILAAWMTGLAPDTALRLPFAAARLVMGWCAIVALIGLADRFWNRDHAWRRTLTEAVFPFYIIHQTIIVVTGWYLLRFALPPAIEFVALLAATVAGCWLFYLGGREAGWLRPLIGLRRLAPQPRSAREAAPLQGVP</sequence>
<keyword evidence="3" id="KW-0808">Transferase</keyword>
<dbReference type="GO" id="GO:0016747">
    <property type="term" value="F:acyltransferase activity, transferring groups other than amino-acyl groups"/>
    <property type="evidence" value="ECO:0007669"/>
    <property type="project" value="InterPro"/>
</dbReference>
<comment type="caution">
    <text evidence="3">The sequence shown here is derived from an EMBL/GenBank/DDBJ whole genome shotgun (WGS) entry which is preliminary data.</text>
</comment>
<keyword evidence="1" id="KW-1133">Transmembrane helix</keyword>
<keyword evidence="3" id="KW-0012">Acyltransferase</keyword>
<evidence type="ECO:0000313" key="3">
    <source>
        <dbReference type="EMBL" id="TGX40099.1"/>
    </source>
</evidence>
<evidence type="ECO:0000259" key="2">
    <source>
        <dbReference type="Pfam" id="PF01757"/>
    </source>
</evidence>
<name>A0A4S1WBA1_9SPHN</name>
<dbReference type="InterPro" id="IPR050623">
    <property type="entry name" value="Glucan_succinyl_AcylTrfase"/>
</dbReference>
<dbReference type="AlphaFoldDB" id="A0A4S1WBA1"/>
<dbReference type="PANTHER" id="PTHR36927:SF3">
    <property type="entry name" value="GLUCANS BIOSYNTHESIS PROTEIN C"/>
    <property type="match status" value="1"/>
</dbReference>
<feature type="transmembrane region" description="Helical" evidence="1">
    <location>
        <begin position="12"/>
        <end position="32"/>
    </location>
</feature>
<feature type="transmembrane region" description="Helical" evidence="1">
    <location>
        <begin position="315"/>
        <end position="333"/>
    </location>
</feature>
<feature type="domain" description="Acyltransferase 3" evidence="2">
    <location>
        <begin position="5"/>
        <end position="358"/>
    </location>
</feature>
<dbReference type="InterPro" id="IPR002656">
    <property type="entry name" value="Acyl_transf_3_dom"/>
</dbReference>
<evidence type="ECO:0000313" key="4">
    <source>
        <dbReference type="Proteomes" id="UP000309848"/>
    </source>
</evidence>
<dbReference type="RefSeq" id="WP_135986653.1">
    <property type="nucleotide sequence ID" value="NZ_JAASQM010000001.1"/>
</dbReference>
<evidence type="ECO:0000256" key="1">
    <source>
        <dbReference type="SAM" id="Phobius"/>
    </source>
</evidence>
<feature type="transmembrane region" description="Helical" evidence="1">
    <location>
        <begin position="339"/>
        <end position="359"/>
    </location>
</feature>
<proteinExistence type="predicted"/>
<keyword evidence="1" id="KW-0812">Transmembrane</keyword>
<keyword evidence="1" id="KW-0472">Membrane</keyword>
<gene>
    <name evidence="3" type="ORF">E5A74_16145</name>
</gene>